<dbReference type="EMBL" id="KZ302087">
    <property type="protein sequence ID" value="PFH47859.1"/>
    <property type="molecule type" value="Genomic_DNA"/>
</dbReference>
<accession>A0A2A9NB60</accession>
<dbReference type="AlphaFoldDB" id="A0A2A9NB60"/>
<organism evidence="1 2">
    <name type="scientific">Amanita thiersii Skay4041</name>
    <dbReference type="NCBI Taxonomy" id="703135"/>
    <lineage>
        <taxon>Eukaryota</taxon>
        <taxon>Fungi</taxon>
        <taxon>Dikarya</taxon>
        <taxon>Basidiomycota</taxon>
        <taxon>Agaricomycotina</taxon>
        <taxon>Agaricomycetes</taxon>
        <taxon>Agaricomycetidae</taxon>
        <taxon>Agaricales</taxon>
        <taxon>Pluteineae</taxon>
        <taxon>Amanitaceae</taxon>
        <taxon>Amanita</taxon>
    </lineage>
</organism>
<dbReference type="Proteomes" id="UP000242287">
    <property type="component" value="Unassembled WGS sequence"/>
</dbReference>
<protein>
    <submittedName>
        <fullName evidence="1">Uncharacterized protein</fullName>
    </submittedName>
</protein>
<reference evidence="1 2" key="1">
    <citation type="submission" date="2014-02" db="EMBL/GenBank/DDBJ databases">
        <title>Transposable element dynamics among asymbiotic and ectomycorrhizal Amanita fungi.</title>
        <authorList>
            <consortium name="DOE Joint Genome Institute"/>
            <person name="Hess J."/>
            <person name="Skrede I."/>
            <person name="Wolfe B."/>
            <person name="LaButti K."/>
            <person name="Ohm R.A."/>
            <person name="Grigoriev I.V."/>
            <person name="Pringle A."/>
        </authorList>
    </citation>
    <scope>NUCLEOTIDE SEQUENCE [LARGE SCALE GENOMIC DNA]</scope>
    <source>
        <strain evidence="1 2">SKay4041</strain>
    </source>
</reference>
<sequence>MFPLPSPVTLSSHFAFPHQVTNFRPVESPCIVEPPRPVLTPLPIETPLLVVAPRPVETPHLIEAPYPVVAPPVVAPRPVKASRLVVSPLPVETPHLAVTSHPIKAFHQVAPLVVVRRPVEGCHPAVALPNVPGIALPHLPHLPVVAPPAVSTSSVEIRRPADIPHPVETPHPVEDLHFYPHPETSCLVGVHHLAKIPLALRPCGAPPSIIKPSRTFLTAPRPSRTTPVYKLVISHKATSYSGNEEDEIPPLPNPFDYLDENDTLAGSQGVLDKCIPNVEAKGQTKVTLPEEGVFTALSSEKENQAREVMKNTPTTARASEAALVSRYSTNIPVINPNIPFAVELARHGKLPQTHKDNLDMPRQDHNASKPTYHVNQSVMETQDENSGSLLAYYCQD</sequence>
<evidence type="ECO:0000313" key="2">
    <source>
        <dbReference type="Proteomes" id="UP000242287"/>
    </source>
</evidence>
<evidence type="ECO:0000313" key="1">
    <source>
        <dbReference type="EMBL" id="PFH47859.1"/>
    </source>
</evidence>
<gene>
    <name evidence="1" type="ORF">AMATHDRAFT_6328</name>
</gene>
<keyword evidence="2" id="KW-1185">Reference proteome</keyword>
<proteinExistence type="predicted"/>
<name>A0A2A9NB60_9AGAR</name>